<comment type="similarity">
    <text evidence="2 9">Belongs to the bacterial secretin family. T3SS SctC subfamily.</text>
</comment>
<keyword evidence="6 9" id="KW-0811">Translocation</keyword>
<evidence type="ECO:0000256" key="2">
    <source>
        <dbReference type="ARBA" id="ARBA00007032"/>
    </source>
</evidence>
<feature type="domain" description="NolW-like" evidence="13">
    <location>
        <begin position="167"/>
        <end position="316"/>
    </location>
</feature>
<evidence type="ECO:0000313" key="15">
    <source>
        <dbReference type="Proteomes" id="UP001595892"/>
    </source>
</evidence>
<keyword evidence="15" id="KW-1185">Reference proteome</keyword>
<dbReference type="Gene3D" id="3.30.1370.120">
    <property type="match status" value="1"/>
</dbReference>
<dbReference type="InterPro" id="IPR038591">
    <property type="entry name" value="NolW-like_sf"/>
</dbReference>
<dbReference type="HAMAP" id="MF_02219">
    <property type="entry name" value="Type_III_secretin"/>
    <property type="match status" value="1"/>
</dbReference>
<evidence type="ECO:0000256" key="5">
    <source>
        <dbReference type="ARBA" id="ARBA00022927"/>
    </source>
</evidence>
<evidence type="ECO:0000256" key="9">
    <source>
        <dbReference type="HAMAP-Rule" id="MF_02219"/>
    </source>
</evidence>
<dbReference type="PANTHER" id="PTHR30332">
    <property type="entry name" value="PROBABLE GENERAL SECRETION PATHWAY PROTEIN D"/>
    <property type="match status" value="1"/>
</dbReference>
<dbReference type="Proteomes" id="UP001595892">
    <property type="component" value="Unassembled WGS sequence"/>
</dbReference>
<evidence type="ECO:0000313" key="14">
    <source>
        <dbReference type="EMBL" id="MFC4729890.1"/>
    </source>
</evidence>
<feature type="compositionally biased region" description="Low complexity" evidence="11">
    <location>
        <begin position="612"/>
        <end position="632"/>
    </location>
</feature>
<comment type="caution">
    <text evidence="14">The sequence shown here is derived from an EMBL/GenBank/DDBJ whole genome shotgun (WGS) entry which is preliminary data.</text>
</comment>
<dbReference type="InterPro" id="IPR005644">
    <property type="entry name" value="NolW-like"/>
</dbReference>
<name>A0ABV9NRW9_9GAMM</name>
<dbReference type="InterPro" id="IPR004845">
    <property type="entry name" value="T2SS_GspD_CS"/>
</dbReference>
<dbReference type="Pfam" id="PF00263">
    <property type="entry name" value="Secretin"/>
    <property type="match status" value="1"/>
</dbReference>
<evidence type="ECO:0000256" key="7">
    <source>
        <dbReference type="ARBA" id="ARBA00023136"/>
    </source>
</evidence>
<dbReference type="InterPro" id="IPR003522">
    <property type="entry name" value="T3SS_OM_pore_YscC"/>
</dbReference>
<keyword evidence="5 9" id="KW-0653">Protein transport</keyword>
<proteinExistence type="inferred from homology"/>
<reference evidence="15" key="1">
    <citation type="journal article" date="2019" name="Int. J. Syst. Evol. Microbiol.">
        <title>The Global Catalogue of Microorganisms (GCM) 10K type strain sequencing project: providing services to taxonomists for standard genome sequencing and annotation.</title>
        <authorList>
            <consortium name="The Broad Institute Genomics Platform"/>
            <consortium name="The Broad Institute Genome Sequencing Center for Infectious Disease"/>
            <person name="Wu L."/>
            <person name="Ma J."/>
        </authorList>
    </citation>
    <scope>NUCLEOTIDE SEQUENCE [LARGE SCALE GENOMIC DNA]</scope>
    <source>
        <strain evidence="15">CGMCC 1.13574</strain>
    </source>
</reference>
<comment type="function">
    <text evidence="9">Component of the type III secretion system (T3SS), also called injectisome, which is used to inject bacterial effector proteins into eukaryotic host cells. Forms a ring-shaped multimeric structure with an apparent central pore in the outer membrane.</text>
</comment>
<evidence type="ECO:0000256" key="10">
    <source>
        <dbReference type="RuleBase" id="RU004004"/>
    </source>
</evidence>
<evidence type="ECO:0000256" key="4">
    <source>
        <dbReference type="ARBA" id="ARBA00022729"/>
    </source>
</evidence>
<evidence type="ECO:0000256" key="3">
    <source>
        <dbReference type="ARBA" id="ARBA00022448"/>
    </source>
</evidence>
<dbReference type="InterPro" id="IPR050810">
    <property type="entry name" value="Bact_Secretion_Sys_Channel"/>
</dbReference>
<evidence type="ECO:0000259" key="13">
    <source>
        <dbReference type="Pfam" id="PF03958"/>
    </source>
</evidence>
<accession>A0ABV9NRW9</accession>
<dbReference type="Pfam" id="PF03958">
    <property type="entry name" value="Secretin_N"/>
    <property type="match status" value="1"/>
</dbReference>
<evidence type="ECO:0000256" key="1">
    <source>
        <dbReference type="ARBA" id="ARBA00004442"/>
    </source>
</evidence>
<dbReference type="PRINTS" id="PR01337">
    <property type="entry name" value="TYPE3OMGPROT"/>
</dbReference>
<feature type="region of interest" description="Disordered" evidence="11">
    <location>
        <begin position="217"/>
        <end position="243"/>
    </location>
</feature>
<evidence type="ECO:0000259" key="12">
    <source>
        <dbReference type="Pfam" id="PF00263"/>
    </source>
</evidence>
<evidence type="ECO:0000256" key="11">
    <source>
        <dbReference type="SAM" id="MobiDB-lite"/>
    </source>
</evidence>
<dbReference type="EMBL" id="JBHSGG010000070">
    <property type="protein sequence ID" value="MFC4729890.1"/>
    <property type="molecule type" value="Genomic_DNA"/>
</dbReference>
<dbReference type="PROSITE" id="PS00875">
    <property type="entry name" value="T2SP_D"/>
    <property type="match status" value="1"/>
</dbReference>
<organism evidence="14 15">
    <name type="scientific">Coralloluteibacterium thermophilum</name>
    <dbReference type="NCBI Taxonomy" id="2707049"/>
    <lineage>
        <taxon>Bacteria</taxon>
        <taxon>Pseudomonadati</taxon>
        <taxon>Pseudomonadota</taxon>
        <taxon>Gammaproteobacteria</taxon>
        <taxon>Lysobacterales</taxon>
        <taxon>Lysobacteraceae</taxon>
        <taxon>Coralloluteibacterium</taxon>
    </lineage>
</organism>
<keyword evidence="3 9" id="KW-0813">Transport</keyword>
<evidence type="ECO:0000256" key="8">
    <source>
        <dbReference type="ARBA" id="ARBA00023237"/>
    </source>
</evidence>
<dbReference type="NCBIfam" id="TIGR02516">
    <property type="entry name" value="type_III_yscC"/>
    <property type="match status" value="1"/>
</dbReference>
<dbReference type="RefSeq" id="WP_377006154.1">
    <property type="nucleotide sequence ID" value="NZ_JBHSGG010000070.1"/>
</dbReference>
<feature type="compositionally biased region" description="Basic and acidic residues" evidence="11">
    <location>
        <begin position="592"/>
        <end position="604"/>
    </location>
</feature>
<comment type="subunit">
    <text evidence="9">The core secretion machinery of the T3SS is composed of approximately 20 different proteins, including cytoplasmic components, a base, an export apparatus and a needle. This subunit is part of the base, which anchors the injectisome in the bacterial cell envelope. Forms a stable homooligomeric complex.</text>
</comment>
<dbReference type="Gene3D" id="3.55.50.30">
    <property type="match status" value="1"/>
</dbReference>
<evidence type="ECO:0000256" key="6">
    <source>
        <dbReference type="ARBA" id="ARBA00023010"/>
    </source>
</evidence>
<gene>
    <name evidence="9 14" type="primary">sctC</name>
    <name evidence="14" type="ORF">ACFO3Q_17140</name>
</gene>
<protein>
    <recommendedName>
        <fullName evidence="9">Type 3 secretion system secretin</fullName>
        <shortName evidence="9">T3SS secretin</shortName>
    </recommendedName>
</protein>
<feature type="region of interest" description="Disordered" evidence="11">
    <location>
        <begin position="592"/>
        <end position="632"/>
    </location>
</feature>
<feature type="compositionally biased region" description="Polar residues" evidence="11">
    <location>
        <begin position="229"/>
        <end position="238"/>
    </location>
</feature>
<keyword evidence="8 9" id="KW-0998">Cell outer membrane</keyword>
<keyword evidence="7 9" id="KW-0472">Membrane</keyword>
<dbReference type="PANTHER" id="PTHR30332:SF5">
    <property type="entry name" value="SPI-1 TYPE 3 SECRETION SYSTEM SECRETIN"/>
    <property type="match status" value="1"/>
</dbReference>
<keyword evidence="4 9" id="KW-0732">Signal</keyword>
<comment type="subcellular location">
    <subcellularLocation>
        <location evidence="1 9 10">Cell outer membrane</location>
    </subcellularLocation>
</comment>
<dbReference type="InterPro" id="IPR004846">
    <property type="entry name" value="T2SS/T3SS_dom"/>
</dbReference>
<feature type="domain" description="Type II/III secretion system secretin-like" evidence="12">
    <location>
        <begin position="399"/>
        <end position="562"/>
    </location>
</feature>
<sequence>MLATATGAIAAPIPLRGEPIELNLNAEPLPDFLTRFFTDQGLTVVLSDAVRQDRRTLNGPRSGTPAQIFRGIANSNGLLAYYDGMVVYVYLANERVSRDFAMTPDNVSRFMRAFYEFKLGDEQNNFNASTETGIVMVSGARRFVEQAEALANSLGIMSSTAPAAFKYLPLRYAWASDTSMSVGSRQIVVPGVASILRQLVGLPSVGERGAGRIEQLQRPSADRLRGQGLASQGPQRPSMNPAEFASAGWDAQDGAAYSEAIGQSDAVNFNSAPALPGLAGPQIVADAARNAVIVRDHPDRLPMYEELVRALDTEPRLVEIEATIIDINKGKLRDIGTNWRWRNGRNSVQFGDADTQNDFLRALFGDVLGENIDLLRNLPGLTAGGIVGDSYRFLYRINLLEQEDVARVVSRPQIVTLNDVEAVIESTQTFYVPVGGAYEVDLFNVMAGTTLRVTPHVVEEADGRRRIRMVIAAEDGGLVFQSSSTGFNSQIPLVTRNAVNTHAIINEGESVLLGGLVRDANTQNIDRIPGLGNIPLVGALFRRTNREMERNERLFLITPRLVAQNHITGQQAPSSPHTTPEYLEYQDRELDAARKRQRREDRRGRPAVGAQAAPVSVPPTAGTAPAAPPAVAVAREEDAALRLARMERAAIDAPHGVPST</sequence>